<evidence type="ECO:0000313" key="1">
    <source>
        <dbReference type="EMBL" id="CAA6820358.1"/>
    </source>
</evidence>
<proteinExistence type="predicted"/>
<accession>A0A6S6TW25</accession>
<gene>
    <name evidence="1" type="ORF">HELGO_WM52525</name>
</gene>
<name>A0A6S6TW25_9BACT</name>
<protein>
    <submittedName>
        <fullName evidence="1">Uncharacterized protein</fullName>
    </submittedName>
</protein>
<reference evidence="1" key="1">
    <citation type="submission" date="2020-01" db="EMBL/GenBank/DDBJ databases">
        <authorList>
            <person name="Meier V. D."/>
            <person name="Meier V D."/>
        </authorList>
    </citation>
    <scope>NUCLEOTIDE SEQUENCE</scope>
    <source>
        <strain evidence="1">HLG_WM_MAG_03</strain>
    </source>
</reference>
<organism evidence="1">
    <name type="scientific">uncultured Sulfurovum sp</name>
    <dbReference type="NCBI Taxonomy" id="269237"/>
    <lineage>
        <taxon>Bacteria</taxon>
        <taxon>Pseudomonadati</taxon>
        <taxon>Campylobacterota</taxon>
        <taxon>Epsilonproteobacteria</taxon>
        <taxon>Campylobacterales</taxon>
        <taxon>Sulfurovaceae</taxon>
        <taxon>Sulfurovum</taxon>
        <taxon>environmental samples</taxon>
    </lineage>
</organism>
<dbReference type="AlphaFoldDB" id="A0A6S6TW25"/>
<dbReference type="EMBL" id="CACVAR010000311">
    <property type="protein sequence ID" value="CAA6820358.1"/>
    <property type="molecule type" value="Genomic_DNA"/>
</dbReference>
<sequence>MLFYVFYKKTKNHAVAAQLINGVLIHFNTKKIQSIFPHKNSEKKTPHF</sequence>